<dbReference type="EMBL" id="JAKMXF010000299">
    <property type="protein sequence ID" value="KAI6652213.1"/>
    <property type="molecule type" value="Genomic_DNA"/>
</dbReference>
<dbReference type="Proteomes" id="UP001165289">
    <property type="component" value="Unassembled WGS sequence"/>
</dbReference>
<dbReference type="InterPro" id="IPR039885">
    <property type="entry name" value="BTBD10/KCTD20_BTB/POZ"/>
</dbReference>
<evidence type="ECO:0000313" key="5">
    <source>
        <dbReference type="Proteomes" id="UP001165289"/>
    </source>
</evidence>
<dbReference type="GO" id="GO:0042327">
    <property type="term" value="P:positive regulation of phosphorylation"/>
    <property type="evidence" value="ECO:0007669"/>
    <property type="project" value="TreeGrafter"/>
</dbReference>
<evidence type="ECO:0000256" key="2">
    <source>
        <dbReference type="ARBA" id="ARBA00022490"/>
    </source>
</evidence>
<evidence type="ECO:0000313" key="4">
    <source>
        <dbReference type="EMBL" id="KAI6652213.1"/>
    </source>
</evidence>
<evidence type="ECO:0000259" key="3">
    <source>
        <dbReference type="Pfam" id="PF16017"/>
    </source>
</evidence>
<dbReference type="SUPFAM" id="SSF54695">
    <property type="entry name" value="POZ domain"/>
    <property type="match status" value="1"/>
</dbReference>
<evidence type="ECO:0000256" key="1">
    <source>
        <dbReference type="ARBA" id="ARBA00004496"/>
    </source>
</evidence>
<comment type="subcellular location">
    <subcellularLocation>
        <location evidence="1">Cytoplasm</location>
    </subcellularLocation>
</comment>
<accession>A0AAV7JT91</accession>
<keyword evidence="5" id="KW-1185">Reference proteome</keyword>
<keyword evidence="2" id="KW-0963">Cytoplasm</keyword>
<feature type="domain" description="BTBD10/KCTD20 BTB/POZ" evidence="3">
    <location>
        <begin position="14"/>
        <end position="115"/>
    </location>
</feature>
<proteinExistence type="predicted"/>
<name>A0AAV7JT91_9METZ</name>
<dbReference type="Pfam" id="PF16017">
    <property type="entry name" value="BTB_3"/>
    <property type="match status" value="1"/>
</dbReference>
<comment type="caution">
    <text evidence="4">The sequence shown here is derived from an EMBL/GenBank/DDBJ whole genome shotgun (WGS) entry which is preliminary data.</text>
</comment>
<dbReference type="AlphaFoldDB" id="A0AAV7JT91"/>
<organism evidence="4 5">
    <name type="scientific">Oopsacas minuta</name>
    <dbReference type="NCBI Taxonomy" id="111878"/>
    <lineage>
        <taxon>Eukaryota</taxon>
        <taxon>Metazoa</taxon>
        <taxon>Porifera</taxon>
        <taxon>Hexactinellida</taxon>
        <taxon>Hexasterophora</taxon>
        <taxon>Lyssacinosida</taxon>
        <taxon>Leucopsacidae</taxon>
        <taxon>Oopsacas</taxon>
    </lineage>
</organism>
<dbReference type="InterPro" id="IPR039886">
    <property type="entry name" value="BTBD10/KCTD20"/>
</dbReference>
<dbReference type="PANTHER" id="PTHR21637">
    <property type="entry name" value="BTB/POZ DOMAIN-CONTAINING PROTEIN 10-RELATED"/>
    <property type="match status" value="1"/>
</dbReference>
<reference evidence="4 5" key="1">
    <citation type="journal article" date="2023" name="BMC Biol.">
        <title>The compact genome of the sponge Oopsacas minuta (Hexactinellida) is lacking key metazoan core genes.</title>
        <authorList>
            <person name="Santini S."/>
            <person name="Schenkelaars Q."/>
            <person name="Jourda C."/>
            <person name="Duchesne M."/>
            <person name="Belahbib H."/>
            <person name="Rocher C."/>
            <person name="Selva M."/>
            <person name="Riesgo A."/>
            <person name="Vervoort M."/>
            <person name="Leys S.P."/>
            <person name="Kodjabachian L."/>
            <person name="Le Bivic A."/>
            <person name="Borchiellini C."/>
            <person name="Claverie J.M."/>
            <person name="Renard E."/>
        </authorList>
    </citation>
    <scope>NUCLEOTIDE SEQUENCE [LARGE SCALE GENOMIC DNA]</scope>
    <source>
        <strain evidence="4">SPO-2</strain>
    </source>
</reference>
<dbReference type="InterPro" id="IPR011333">
    <property type="entry name" value="SKP1/BTB/POZ_sf"/>
</dbReference>
<dbReference type="PANTHER" id="PTHR21637:SF0">
    <property type="entry name" value="AT10158P"/>
    <property type="match status" value="1"/>
</dbReference>
<protein>
    <submittedName>
        <fullName evidence="4">BTB/POZ domain-containing protein 10-like</fullName>
    </submittedName>
</protein>
<dbReference type="Gene3D" id="3.30.710.10">
    <property type="entry name" value="Potassium Channel Kv1.1, Chain A"/>
    <property type="match status" value="1"/>
</dbReference>
<gene>
    <name evidence="4" type="ORF">LOD99_7230</name>
</gene>
<dbReference type="GO" id="GO:0005737">
    <property type="term" value="C:cytoplasm"/>
    <property type="evidence" value="ECO:0007669"/>
    <property type="project" value="UniProtKB-SubCell"/>
</dbReference>
<sequence>MCSINRSSTDYLEISVHDSIFTVDRELFTSQPNTMLGRMFGSCFDQRLTKVDDKGTYRLDGDVSPDVFEVILQYYRDGCMTCPSTLSPSKLRKTCDYLLIPFNDRTVNCHNLCEFINELSNDGARAQFECFLESILLKTMIICARKGMRECHIVVLTDDDVVDWDKDHPPSLGDDFPETAVSSKLYRFLRYFENRDISKQVLKERGFKKVKFGIEGFPTTKERVKERPNGKLEVIYNYVQRPFLATSWEKQESKSRHVDFTCVKTRISIPPDSEAATLLSAPMDSTD</sequence>